<evidence type="ECO:0000256" key="1">
    <source>
        <dbReference type="SAM" id="Coils"/>
    </source>
</evidence>
<accession>A0A1R2BPL4</accession>
<comment type="caution">
    <text evidence="2">The sequence shown here is derived from an EMBL/GenBank/DDBJ whole genome shotgun (WGS) entry which is preliminary data.</text>
</comment>
<protein>
    <recommendedName>
        <fullName evidence="4">DUF4201 domain-containing protein</fullName>
    </recommendedName>
</protein>
<keyword evidence="1" id="KW-0175">Coiled coil</keyword>
<name>A0A1R2BPL4_9CILI</name>
<evidence type="ECO:0000313" key="3">
    <source>
        <dbReference type="Proteomes" id="UP000187209"/>
    </source>
</evidence>
<evidence type="ECO:0008006" key="4">
    <source>
        <dbReference type="Google" id="ProtNLM"/>
    </source>
</evidence>
<dbReference type="AlphaFoldDB" id="A0A1R2BPL4"/>
<sequence length="358" mass="42471">MLVAEYKQSDNEDLRAQVRLYKAYLMQKTTLSYQISQIKIKNTYRQSNSDFRDFKEMANLGKIFQKKLLDYKNIRNSLSASQIKQLSPKELTKVINMISASEERCNEIENLFSQNFSSENLVNMLKEKCIYLEDLIKSKLQKYKENENNITFSSEQRETVNALEDQIEDYKAELNIFLEENKELEAKKARINLRKRTSFERIKNYQMLSESALQLRSKLLLRNELKNNVLNAEKELENLSENIEYKKSRISMMEEETEENMKFAAHFEVDLYEARKKLKKIEMHLEGLYKERDEIMGIYENKYQAKEIKGNDNLEEGETVSLTSLITGFHEMNKEKETLIQENNKLKERISKLFRSKA</sequence>
<keyword evidence="3" id="KW-1185">Reference proteome</keyword>
<evidence type="ECO:0000313" key="2">
    <source>
        <dbReference type="EMBL" id="OMJ78525.1"/>
    </source>
</evidence>
<reference evidence="2 3" key="1">
    <citation type="submission" date="2016-11" db="EMBL/GenBank/DDBJ databases">
        <title>The macronuclear genome of Stentor coeruleus: a giant cell with tiny introns.</title>
        <authorList>
            <person name="Slabodnick M."/>
            <person name="Ruby J.G."/>
            <person name="Reiff S.B."/>
            <person name="Swart E.C."/>
            <person name="Gosai S."/>
            <person name="Prabakaran S."/>
            <person name="Witkowska E."/>
            <person name="Larue G.E."/>
            <person name="Fisher S."/>
            <person name="Freeman R.M."/>
            <person name="Gunawardena J."/>
            <person name="Chu W."/>
            <person name="Stover N.A."/>
            <person name="Gregory B.D."/>
            <person name="Nowacki M."/>
            <person name="Derisi J."/>
            <person name="Roy S.W."/>
            <person name="Marshall W.F."/>
            <person name="Sood P."/>
        </authorList>
    </citation>
    <scope>NUCLEOTIDE SEQUENCE [LARGE SCALE GENOMIC DNA]</scope>
    <source>
        <strain evidence="2">WM001</strain>
    </source>
</reference>
<feature type="coiled-coil region" evidence="1">
    <location>
        <begin position="329"/>
        <end position="356"/>
    </location>
</feature>
<dbReference type="EMBL" id="MPUH01000517">
    <property type="protein sequence ID" value="OMJ78525.1"/>
    <property type="molecule type" value="Genomic_DNA"/>
</dbReference>
<proteinExistence type="predicted"/>
<dbReference type="Proteomes" id="UP000187209">
    <property type="component" value="Unassembled WGS sequence"/>
</dbReference>
<organism evidence="2 3">
    <name type="scientific">Stentor coeruleus</name>
    <dbReference type="NCBI Taxonomy" id="5963"/>
    <lineage>
        <taxon>Eukaryota</taxon>
        <taxon>Sar</taxon>
        <taxon>Alveolata</taxon>
        <taxon>Ciliophora</taxon>
        <taxon>Postciliodesmatophora</taxon>
        <taxon>Heterotrichea</taxon>
        <taxon>Heterotrichida</taxon>
        <taxon>Stentoridae</taxon>
        <taxon>Stentor</taxon>
    </lineage>
</organism>
<feature type="coiled-coil region" evidence="1">
    <location>
        <begin position="153"/>
        <end position="256"/>
    </location>
</feature>
<gene>
    <name evidence="2" type="ORF">SteCoe_21630</name>
</gene>